<dbReference type="GeneID" id="95587229"/>
<evidence type="ECO:0008006" key="4">
    <source>
        <dbReference type="Google" id="ProtNLM"/>
    </source>
</evidence>
<dbReference type="Proteomes" id="UP000613974">
    <property type="component" value="Unassembled WGS sequence"/>
</dbReference>
<evidence type="ECO:0000313" key="2">
    <source>
        <dbReference type="EMBL" id="GHI68902.1"/>
    </source>
</evidence>
<evidence type="ECO:0000313" key="3">
    <source>
        <dbReference type="Proteomes" id="UP000613974"/>
    </source>
</evidence>
<feature type="region of interest" description="Disordered" evidence="1">
    <location>
        <begin position="35"/>
        <end position="65"/>
    </location>
</feature>
<proteinExistence type="predicted"/>
<accession>A0ABQ3SLI9</accession>
<dbReference type="EMBL" id="BNEC01000005">
    <property type="protein sequence ID" value="GHI68902.1"/>
    <property type="molecule type" value="Genomic_DNA"/>
</dbReference>
<name>A0ABQ3SLI9_9ACTN</name>
<reference evidence="3" key="1">
    <citation type="submission" date="2023-07" db="EMBL/GenBank/DDBJ databases">
        <title>Whole genome shotgun sequence of Streptomyces nojiriensis NBRC 13794.</title>
        <authorList>
            <person name="Komaki H."/>
            <person name="Tamura T."/>
        </authorList>
    </citation>
    <scope>NUCLEOTIDE SEQUENCE [LARGE SCALE GENOMIC DNA]</scope>
    <source>
        <strain evidence="3">NBRC 13794</strain>
    </source>
</reference>
<protein>
    <recommendedName>
        <fullName evidence="4">Anti-sigma factor NepR domain-containing protein</fullName>
    </recommendedName>
</protein>
<gene>
    <name evidence="2" type="ORF">Snoj_28200</name>
</gene>
<dbReference type="RefSeq" id="WP_189748495.1">
    <property type="nucleotide sequence ID" value="NZ_BMRL01000046.1"/>
</dbReference>
<evidence type="ECO:0000256" key="1">
    <source>
        <dbReference type="SAM" id="MobiDB-lite"/>
    </source>
</evidence>
<organism evidence="2 3">
    <name type="scientific">Streptomyces nojiriensis</name>
    <dbReference type="NCBI Taxonomy" id="66374"/>
    <lineage>
        <taxon>Bacteria</taxon>
        <taxon>Bacillati</taxon>
        <taxon>Actinomycetota</taxon>
        <taxon>Actinomycetes</taxon>
        <taxon>Kitasatosporales</taxon>
        <taxon>Streptomycetaceae</taxon>
        <taxon>Streptomyces</taxon>
    </lineage>
</organism>
<keyword evidence="3" id="KW-1185">Reference proteome</keyword>
<comment type="caution">
    <text evidence="2">The sequence shown here is derived from an EMBL/GenBank/DDBJ whole genome shotgun (WGS) entry which is preliminary data.</text>
</comment>
<sequence>MAGPAERTAYAEQLRKEEVFEALHPHVVSEFVASLDARDPGRPAPSPARQDPARRAASHHPATGP</sequence>